<comment type="caution">
    <text evidence="1">The sequence shown here is derived from an EMBL/GenBank/DDBJ whole genome shotgun (WGS) entry which is preliminary data.</text>
</comment>
<protein>
    <submittedName>
        <fullName evidence="1">Uncharacterized protein</fullName>
    </submittedName>
</protein>
<reference evidence="1" key="1">
    <citation type="journal article" date="2023" name="Plant J.">
        <title>The genome of the king protea, Protea cynaroides.</title>
        <authorList>
            <person name="Chang J."/>
            <person name="Duong T.A."/>
            <person name="Schoeman C."/>
            <person name="Ma X."/>
            <person name="Roodt D."/>
            <person name="Barker N."/>
            <person name="Li Z."/>
            <person name="Van de Peer Y."/>
            <person name="Mizrachi E."/>
        </authorList>
    </citation>
    <scope>NUCLEOTIDE SEQUENCE</scope>
    <source>
        <tissue evidence="1">Young leaves</tissue>
    </source>
</reference>
<sequence>MHAAIVRTTRASCSWPRFMKSVLKTSLTIRPIARREKTIRFTLAHPTEKIGDSEVDAWILFPLGLTGHRHGVISIRQSMGEGRRRRMVHQLRDHVRKERVLG</sequence>
<evidence type="ECO:0000313" key="2">
    <source>
        <dbReference type="Proteomes" id="UP001141806"/>
    </source>
</evidence>
<dbReference type="EMBL" id="JAMYWD010000002">
    <property type="protein sequence ID" value="KAJ4980169.1"/>
    <property type="molecule type" value="Genomic_DNA"/>
</dbReference>
<gene>
    <name evidence="1" type="ORF">NE237_010949</name>
</gene>
<keyword evidence="2" id="KW-1185">Reference proteome</keyword>
<accession>A0A9Q0L1E0</accession>
<organism evidence="1 2">
    <name type="scientific">Protea cynaroides</name>
    <dbReference type="NCBI Taxonomy" id="273540"/>
    <lineage>
        <taxon>Eukaryota</taxon>
        <taxon>Viridiplantae</taxon>
        <taxon>Streptophyta</taxon>
        <taxon>Embryophyta</taxon>
        <taxon>Tracheophyta</taxon>
        <taxon>Spermatophyta</taxon>
        <taxon>Magnoliopsida</taxon>
        <taxon>Proteales</taxon>
        <taxon>Proteaceae</taxon>
        <taxon>Protea</taxon>
    </lineage>
</organism>
<proteinExistence type="predicted"/>
<evidence type="ECO:0000313" key="1">
    <source>
        <dbReference type="EMBL" id="KAJ4980169.1"/>
    </source>
</evidence>
<name>A0A9Q0L1E0_9MAGN</name>
<dbReference type="AlphaFoldDB" id="A0A9Q0L1E0"/>
<dbReference type="Proteomes" id="UP001141806">
    <property type="component" value="Unassembled WGS sequence"/>
</dbReference>